<proteinExistence type="predicted"/>
<dbReference type="AlphaFoldDB" id="A0A9W7GD78"/>
<feature type="transmembrane region" description="Helical" evidence="2">
    <location>
        <begin position="459"/>
        <end position="477"/>
    </location>
</feature>
<feature type="transmembrane region" description="Helical" evidence="2">
    <location>
        <begin position="416"/>
        <end position="439"/>
    </location>
</feature>
<feature type="transmembrane region" description="Helical" evidence="2">
    <location>
        <begin position="316"/>
        <end position="336"/>
    </location>
</feature>
<feature type="transmembrane region" description="Helical" evidence="2">
    <location>
        <begin position="351"/>
        <end position="371"/>
    </location>
</feature>
<protein>
    <submittedName>
        <fullName evidence="3">Uncharacterized protein</fullName>
    </submittedName>
</protein>
<evidence type="ECO:0000313" key="3">
    <source>
        <dbReference type="EMBL" id="GMI43618.1"/>
    </source>
</evidence>
<evidence type="ECO:0000313" key="4">
    <source>
        <dbReference type="Proteomes" id="UP001165065"/>
    </source>
</evidence>
<keyword evidence="2" id="KW-0472">Membrane</keyword>
<dbReference type="OrthoDB" id="10461690at2759"/>
<dbReference type="Proteomes" id="UP001165065">
    <property type="component" value="Unassembled WGS sequence"/>
</dbReference>
<keyword evidence="2" id="KW-1133">Transmembrane helix</keyword>
<evidence type="ECO:0000256" key="2">
    <source>
        <dbReference type="SAM" id="Phobius"/>
    </source>
</evidence>
<feature type="compositionally biased region" description="Basic and acidic residues" evidence="1">
    <location>
        <begin position="67"/>
        <end position="81"/>
    </location>
</feature>
<comment type="caution">
    <text evidence="3">The sequence shown here is derived from an EMBL/GenBank/DDBJ whole genome shotgun (WGS) entry which is preliminary data.</text>
</comment>
<feature type="region of interest" description="Disordered" evidence="1">
    <location>
        <begin position="637"/>
        <end position="658"/>
    </location>
</feature>
<keyword evidence="2" id="KW-0812">Transmembrane</keyword>
<feature type="region of interest" description="Disordered" evidence="1">
    <location>
        <begin position="150"/>
        <end position="225"/>
    </location>
</feature>
<keyword evidence="4" id="KW-1185">Reference proteome</keyword>
<reference evidence="4" key="1">
    <citation type="journal article" date="2023" name="Commun. Biol.">
        <title>Genome analysis of Parmales, the sister group of diatoms, reveals the evolutionary specialization of diatoms from phago-mixotrophs to photoautotrophs.</title>
        <authorList>
            <person name="Ban H."/>
            <person name="Sato S."/>
            <person name="Yoshikawa S."/>
            <person name="Yamada K."/>
            <person name="Nakamura Y."/>
            <person name="Ichinomiya M."/>
            <person name="Sato N."/>
            <person name="Blanc-Mathieu R."/>
            <person name="Endo H."/>
            <person name="Kuwata A."/>
            <person name="Ogata H."/>
        </authorList>
    </citation>
    <scope>NUCLEOTIDE SEQUENCE [LARGE SCALE GENOMIC DNA]</scope>
</reference>
<organism evidence="3 4">
    <name type="scientific">Triparma columacea</name>
    <dbReference type="NCBI Taxonomy" id="722753"/>
    <lineage>
        <taxon>Eukaryota</taxon>
        <taxon>Sar</taxon>
        <taxon>Stramenopiles</taxon>
        <taxon>Ochrophyta</taxon>
        <taxon>Bolidophyceae</taxon>
        <taxon>Parmales</taxon>
        <taxon>Triparmaceae</taxon>
        <taxon>Triparma</taxon>
    </lineage>
</organism>
<gene>
    <name evidence="3" type="ORF">TrCOL_g7823</name>
</gene>
<feature type="compositionally biased region" description="Basic and acidic residues" evidence="1">
    <location>
        <begin position="209"/>
        <end position="222"/>
    </location>
</feature>
<sequence>MVDKCAFNCDVTFCFYLVQAQRSGKFDLQPHLLEDLCVKSQTLDENGAPRKSVLIYVPLKVLPLTKQEAERATTDDTRLDDTNSDESNPEGLYDASSLSDNDNFRMKSWGISEIGKLSPVKAGRLAATSFMRHFIFYDAHEKVMKTKSSPLGEKGQMMRRRSSMSTRIAPVNGPKLQRDRTLATSLWPGSSGGDQGSVEISEEVSLPYREGKDRSRSRDRRGSSGLSDLDFLQSLRNAPENVLGSLILTGMLTAEDVSEWTEEYQFKFDNATTFELCKHGVKDLTADQEVSILTTDEKKLVELSAMKKLKKWKSSARLTSAIFTSIDLICITMTFFEDHSQAPKGMIRMHHVYKFTSVAVWLFLLFARNVYTEDACERMQCILEIISKENDMRMVDVAMSHVGFCLSYNLSKCSVFYLYGRGGPGLITTGMFLVSILYLQQETEETEEMGTAKSSTQSMALVTISAMILSFITALSYSKAKLFNLYSTQSKSSLDHLNSLFQTNLTKASMDKISDPDFMVEVLSDPDFVQLSDLVEEDSGREFLKKELDMCTKTLVGLDHSAGSLNKYQATFRAPGESKRETRDHSNSMTGSFKKSTNRKYGSVRGSSARRKTTVLTQVEEPEMTNQRTKNGHLFTTSHRSSLKKRNSASTLNGHGNDIDHVQAKLAGLLKEDRESNAEGVAAREADIVKKMNALLSESKGGGSNPYSSAGF</sequence>
<dbReference type="EMBL" id="BRYA01001457">
    <property type="protein sequence ID" value="GMI43618.1"/>
    <property type="molecule type" value="Genomic_DNA"/>
</dbReference>
<feature type="region of interest" description="Disordered" evidence="1">
    <location>
        <begin position="572"/>
        <end position="616"/>
    </location>
</feature>
<accession>A0A9W7GD78</accession>
<name>A0A9W7GD78_9STRA</name>
<feature type="compositionally biased region" description="Basic and acidic residues" evidence="1">
    <location>
        <begin position="576"/>
        <end position="586"/>
    </location>
</feature>
<feature type="region of interest" description="Disordered" evidence="1">
    <location>
        <begin position="67"/>
        <end position="99"/>
    </location>
</feature>
<evidence type="ECO:0000256" key="1">
    <source>
        <dbReference type="SAM" id="MobiDB-lite"/>
    </source>
</evidence>